<dbReference type="InterPro" id="IPR004158">
    <property type="entry name" value="DUF247_pln"/>
</dbReference>
<dbReference type="SUPFAM" id="SSF53383">
    <property type="entry name" value="PLP-dependent transferases"/>
    <property type="match status" value="1"/>
</dbReference>
<protein>
    <submittedName>
        <fullName evidence="4">UPF0481-like protein</fullName>
    </submittedName>
</protein>
<evidence type="ECO:0000256" key="1">
    <source>
        <dbReference type="SAM" id="MobiDB-lite"/>
    </source>
</evidence>
<keyword evidence="2" id="KW-0812">Transmembrane</keyword>
<keyword evidence="5" id="KW-1185">Reference proteome</keyword>
<dbReference type="GO" id="GO:0030170">
    <property type="term" value="F:pyridoxal phosphate binding"/>
    <property type="evidence" value="ECO:0007669"/>
    <property type="project" value="InterPro"/>
</dbReference>
<comment type="caution">
    <text evidence="4">The sequence shown here is derived from an EMBL/GenBank/DDBJ whole genome shotgun (WGS) entry which is preliminary data.</text>
</comment>
<dbReference type="EMBL" id="QPKB01000005">
    <property type="protein sequence ID" value="RWR85011.1"/>
    <property type="molecule type" value="Genomic_DNA"/>
</dbReference>
<reference evidence="4 5" key="1">
    <citation type="journal article" date="2019" name="Nat. Plants">
        <title>Stout camphor tree genome fills gaps in understanding of flowering plant genome evolution.</title>
        <authorList>
            <person name="Chaw S.M."/>
            <person name="Liu Y.C."/>
            <person name="Wu Y.W."/>
            <person name="Wang H.Y."/>
            <person name="Lin C.I."/>
            <person name="Wu C.S."/>
            <person name="Ke H.M."/>
            <person name="Chang L.Y."/>
            <person name="Hsu C.Y."/>
            <person name="Yang H.T."/>
            <person name="Sudianto E."/>
            <person name="Hsu M.H."/>
            <person name="Wu K.P."/>
            <person name="Wang L.N."/>
            <person name="Leebens-Mack J.H."/>
            <person name="Tsai I.J."/>
        </authorList>
    </citation>
    <scope>NUCLEOTIDE SEQUENCE [LARGE SCALE GENOMIC DNA]</scope>
    <source>
        <strain evidence="5">cv. Chaw 1501</strain>
        <tissue evidence="4">Young leaves</tissue>
    </source>
</reference>
<name>A0A3S3QIP8_9MAGN</name>
<feature type="compositionally biased region" description="Polar residues" evidence="1">
    <location>
        <begin position="174"/>
        <end position="186"/>
    </location>
</feature>
<dbReference type="Pfam" id="PF00155">
    <property type="entry name" value="Aminotran_1_2"/>
    <property type="match status" value="1"/>
</dbReference>
<organism evidence="4 5">
    <name type="scientific">Cinnamomum micranthum f. kanehirae</name>
    <dbReference type="NCBI Taxonomy" id="337451"/>
    <lineage>
        <taxon>Eukaryota</taxon>
        <taxon>Viridiplantae</taxon>
        <taxon>Streptophyta</taxon>
        <taxon>Embryophyta</taxon>
        <taxon>Tracheophyta</taxon>
        <taxon>Spermatophyta</taxon>
        <taxon>Magnoliopsida</taxon>
        <taxon>Magnoliidae</taxon>
        <taxon>Laurales</taxon>
        <taxon>Lauraceae</taxon>
        <taxon>Cinnamomum</taxon>
    </lineage>
</organism>
<evidence type="ECO:0000313" key="5">
    <source>
        <dbReference type="Proteomes" id="UP000283530"/>
    </source>
</evidence>
<dbReference type="STRING" id="337451.A0A3S3QIP8"/>
<feature type="transmembrane region" description="Helical" evidence="2">
    <location>
        <begin position="597"/>
        <end position="618"/>
    </location>
</feature>
<dbReference type="Proteomes" id="UP000283530">
    <property type="component" value="Unassembled WGS sequence"/>
</dbReference>
<dbReference type="PANTHER" id="PTHR31170:SF25">
    <property type="entry name" value="BNAA09G04570D PROTEIN"/>
    <property type="match status" value="1"/>
</dbReference>
<dbReference type="Pfam" id="PF03140">
    <property type="entry name" value="DUF247"/>
    <property type="match status" value="1"/>
</dbReference>
<proteinExistence type="predicted"/>
<feature type="domain" description="Aminotransferase class I/classII large" evidence="3">
    <location>
        <begin position="13"/>
        <end position="129"/>
    </location>
</feature>
<dbReference type="InterPro" id="IPR015421">
    <property type="entry name" value="PyrdxlP-dep_Trfase_major"/>
</dbReference>
<dbReference type="PANTHER" id="PTHR31170">
    <property type="entry name" value="BNAC04G53230D PROTEIN"/>
    <property type="match status" value="1"/>
</dbReference>
<feature type="region of interest" description="Disordered" evidence="1">
    <location>
        <begin position="174"/>
        <end position="196"/>
    </location>
</feature>
<evidence type="ECO:0000259" key="3">
    <source>
        <dbReference type="Pfam" id="PF00155"/>
    </source>
</evidence>
<keyword evidence="2" id="KW-1133">Transmembrane helix</keyword>
<dbReference type="InterPro" id="IPR015424">
    <property type="entry name" value="PyrdxlP-dep_Trfase"/>
</dbReference>
<evidence type="ECO:0000313" key="4">
    <source>
        <dbReference type="EMBL" id="RWR85011.1"/>
    </source>
</evidence>
<dbReference type="InterPro" id="IPR004839">
    <property type="entry name" value="Aminotransferase_I/II_large"/>
</dbReference>
<gene>
    <name evidence="4" type="ORF">CKAN_01385200</name>
</gene>
<dbReference type="Gene3D" id="3.40.640.10">
    <property type="entry name" value="Type I PLP-dependent aspartate aminotransferase-like (Major domain)"/>
    <property type="match status" value="1"/>
</dbReference>
<accession>A0A3S3QIP8</accession>
<dbReference type="AlphaFoldDB" id="A0A3S3QIP8"/>
<evidence type="ECO:0000256" key="2">
    <source>
        <dbReference type="SAM" id="Phobius"/>
    </source>
</evidence>
<dbReference type="OrthoDB" id="2414662at2759"/>
<keyword evidence="2" id="KW-0472">Membrane</keyword>
<dbReference type="CDD" id="cd00609">
    <property type="entry name" value="AAT_like"/>
    <property type="match status" value="1"/>
</dbReference>
<sequence>MQGISAIGSPKRYPEMARLADAMPVILFTLISDDFLLYPRVLASKLNEKSRLLILCSPSNPTGSVYPKKLLEEIADIVEKHPRLLVLSDEMYEHIIYPPAKHISFASLPSMWERTLTVNGLSKSFGFLSSACSLCTSSEDPAIITTLLIIQDSVRLNKRIENLMTCEEEESFSTGTKVGASSSESGMQEPVQEDASVVTTIDTRGLESNWVTSIKERLRIWRGRPKASSESISCSIHRVTHCLRQSNEKVYDPQLISIGPLHYEKRKSQLQAMEEYKWRCLDNILSRSREGSLERYLAAVKELEERARKCYSEVIPLDSNSFAEMMVLDACFMIEFFRRDNNEDPIFQLKWLKLALTADIMMMLENQIPFFILHRLFDLIDDSRPHSIQEMATILFPDILDSTVLEKIRESNIQIQHLLHLMHASFILKVEEKCSGTSVFQRIPSASKLKDAGIKFKERTEKKDILDIFAIKFEKGSIEIPSIQFWDRANLIFLNLIAFEQCYCPCKKYVTAYAAFMNCLICNSKDVEILCREGIIDNWVGSDGDMAALFNNMARELTVYEDDFYLSGICKEINQYCESTWPKLRATLVHDYFKNPWAIVSFLAALLLLLLTITQTFFSSFPKFAYGK</sequence>